<sequence>MVVYVQQEQPPDFTVIARLHHLLMQNTLLCIHLGFSFIVTHEVIHCGHQIVGELPVTQLGETQQVQACLCRLETAQVKYRVVVHQAGVVQQVLPGDFQAG</sequence>
<reference evidence="1 2" key="1">
    <citation type="submission" date="2015-09" db="EMBL/GenBank/DDBJ databases">
        <title>Genome announcement of multiple Pseudomonas syringae strains.</title>
        <authorList>
            <person name="Thakur S."/>
            <person name="Wang P.W."/>
            <person name="Gong Y."/>
            <person name="Weir B.S."/>
            <person name="Guttman D.S."/>
        </authorList>
    </citation>
    <scope>NUCLEOTIDE SEQUENCE [LARGE SCALE GENOMIC DNA]</scope>
    <source>
        <strain evidence="1 2">ICMP9151</strain>
    </source>
</reference>
<comment type="caution">
    <text evidence="1">The sequence shown here is derived from an EMBL/GenBank/DDBJ whole genome shotgun (WGS) entry which is preliminary data.</text>
</comment>
<accession>A0AA40P1J3</accession>
<dbReference type="EMBL" id="LJRO01000370">
    <property type="protein sequence ID" value="KPY94764.1"/>
    <property type="molecule type" value="Genomic_DNA"/>
</dbReference>
<protein>
    <submittedName>
        <fullName evidence="1">LuxR family transcriptional regulator</fullName>
    </submittedName>
</protein>
<name>A0AA40P1J3_9PSED</name>
<evidence type="ECO:0000313" key="1">
    <source>
        <dbReference type="EMBL" id="KPY94764.1"/>
    </source>
</evidence>
<evidence type="ECO:0000313" key="2">
    <source>
        <dbReference type="Proteomes" id="UP000050523"/>
    </source>
</evidence>
<organism evidence="1 2">
    <name type="scientific">Pseudomonas tremae</name>
    <dbReference type="NCBI Taxonomy" id="200454"/>
    <lineage>
        <taxon>Bacteria</taxon>
        <taxon>Pseudomonadati</taxon>
        <taxon>Pseudomonadota</taxon>
        <taxon>Gammaproteobacteria</taxon>
        <taxon>Pseudomonadales</taxon>
        <taxon>Pseudomonadaceae</taxon>
        <taxon>Pseudomonas</taxon>
    </lineage>
</organism>
<gene>
    <name evidence="1" type="ORF">ALO43_200596</name>
</gene>
<dbReference type="AlphaFoldDB" id="A0AA40P1J3"/>
<proteinExistence type="predicted"/>
<dbReference type="Proteomes" id="UP000050523">
    <property type="component" value="Unassembled WGS sequence"/>
</dbReference>